<dbReference type="EMBL" id="JACBAF010001917">
    <property type="protein sequence ID" value="KAF7171649.1"/>
    <property type="molecule type" value="Genomic_DNA"/>
</dbReference>
<protein>
    <recommendedName>
        <fullName evidence="1">F-box domain-containing protein</fullName>
    </recommendedName>
</protein>
<dbReference type="Proteomes" id="UP000662466">
    <property type="component" value="Unassembled WGS sequence"/>
</dbReference>
<evidence type="ECO:0000313" key="5">
    <source>
        <dbReference type="Proteomes" id="UP000662466"/>
    </source>
</evidence>
<dbReference type="OrthoDB" id="4192220at2759"/>
<proteinExistence type="predicted"/>
<dbReference type="Proteomes" id="UP000630445">
    <property type="component" value="Unassembled WGS sequence"/>
</dbReference>
<comment type="caution">
    <text evidence="3">The sequence shown here is derived from an EMBL/GenBank/DDBJ whole genome shotgun (WGS) entry which is preliminary data.</text>
</comment>
<dbReference type="AlphaFoldDB" id="A0A8H6QFQ5"/>
<dbReference type="InterPro" id="IPR001810">
    <property type="entry name" value="F-box_dom"/>
</dbReference>
<evidence type="ECO:0000313" key="3">
    <source>
        <dbReference type="EMBL" id="KAF7171649.1"/>
    </source>
</evidence>
<feature type="domain" description="F-box" evidence="1">
    <location>
        <begin position="6"/>
        <end position="59"/>
    </location>
</feature>
<reference evidence="3" key="1">
    <citation type="submission" date="2020-06" db="EMBL/GenBank/DDBJ databases">
        <title>Draft genome sequences of strains closely related to Aspergillus parafelis and Aspergillus hiratsukae.</title>
        <authorList>
            <person name="Dos Santos R.A.C."/>
            <person name="Rivero-Menendez O."/>
            <person name="Steenwyk J.L."/>
            <person name="Mead M.E."/>
            <person name="Goldman G.H."/>
            <person name="Alastruey-Izquierdo A."/>
            <person name="Rokas A."/>
        </authorList>
    </citation>
    <scope>NUCLEOTIDE SEQUENCE</scope>
    <source>
        <strain evidence="2">CNM-CM5793</strain>
        <strain evidence="3">CNM-CM6106</strain>
    </source>
</reference>
<keyword evidence="4" id="KW-1185">Reference proteome</keyword>
<evidence type="ECO:0000313" key="2">
    <source>
        <dbReference type="EMBL" id="KAF7133985.1"/>
    </source>
</evidence>
<dbReference type="EMBL" id="JACBAD010001784">
    <property type="protein sequence ID" value="KAF7133985.1"/>
    <property type="molecule type" value="Genomic_DNA"/>
</dbReference>
<accession>A0A8H6QFQ5</accession>
<sequence length="463" mass="52218">MMSSPINNLPSEVLFFILDYVRQPSSVSLSSHSSILSCLLCCKAWYTVTLPMIYRDIVLRIHNLKCFTDQFLQTSSRHNHVLQLIQSLTISLNPKDYRTPPGPIAERNEKIKNQSFLPLEKFPSILIRMTHLTTLSIIIAGGGRYDLHKDMIGSILAALPESCINLELDLDPVNIESKGPGSAHICEMISPHLSRLHHLRLEIGTICPALFGDHFAIDGSLQRENCPPLSHYYYPALQTFIINCNFWGSALTCNINGATAASEALPPARVALVQCQRHLFLRGSFPRIQRLWLLDGQLNDNNDESVYAAWNRRDIVNNKTWAIPWVDVKGPTPMSFYSVIRTPEGRELVTPSQYRLVFAEDQTWKETTLGSRFPAAVLADRGDFIIRNPPALSVSEYRFLYKGSCLTWRHEQITGRKLLWATEREGLVDRSPLHEITPPGWRRGIGYEGAICGFYPDNGSTGS</sequence>
<name>A0A8H6QFQ5_9EURO</name>
<evidence type="ECO:0000313" key="4">
    <source>
        <dbReference type="Proteomes" id="UP000630445"/>
    </source>
</evidence>
<organism evidence="3 5">
    <name type="scientific">Aspergillus hiratsukae</name>
    <dbReference type="NCBI Taxonomy" id="1194566"/>
    <lineage>
        <taxon>Eukaryota</taxon>
        <taxon>Fungi</taxon>
        <taxon>Dikarya</taxon>
        <taxon>Ascomycota</taxon>
        <taxon>Pezizomycotina</taxon>
        <taxon>Eurotiomycetes</taxon>
        <taxon>Eurotiomycetidae</taxon>
        <taxon>Eurotiales</taxon>
        <taxon>Aspergillaceae</taxon>
        <taxon>Aspergillus</taxon>
        <taxon>Aspergillus subgen. Fumigati</taxon>
    </lineage>
</organism>
<evidence type="ECO:0000259" key="1">
    <source>
        <dbReference type="Pfam" id="PF12937"/>
    </source>
</evidence>
<dbReference type="Pfam" id="PF12937">
    <property type="entry name" value="F-box-like"/>
    <property type="match status" value="1"/>
</dbReference>
<gene>
    <name evidence="2" type="ORF">CNMCM5793_005511</name>
    <name evidence="3" type="ORF">CNMCM6106_006049</name>
</gene>